<dbReference type="AlphaFoldDB" id="A0A6J3LXM7"/>
<feature type="compositionally biased region" description="Basic and acidic residues" evidence="1">
    <location>
        <begin position="246"/>
        <end position="256"/>
    </location>
</feature>
<evidence type="ECO:0000256" key="1">
    <source>
        <dbReference type="SAM" id="MobiDB-lite"/>
    </source>
</evidence>
<sequence length="702" mass="79639">MATPVRTPQNANNVLILLGAIDSNLGKYTTVESQNDFLDSLVTKYDFNWEGKGKWGDSHETLRRVLNRLAQDRRPEFRDLTGDDKLHDRVHALFRFGSDILSTERLRAYGYSRRSDRSGADGKRKRVETEAGREYRRSSNAGRRRHGTSEDRGDSESYPVQKRPRTSAEDNERSTRSSNGVKHSEARRMSLQEDLPRTRRYTTGRKASSVEAGGNRRELRSPPQQYADESDNGEGSSEYEDAMQYDPDRTRPERKASPQRPIYSSRNGRADNHLKFGQHTQQNGNGRNHPREPSPNPWHTNGTPNVAVDAWSKGGQFRIVEAPSQNTTRQDLSLSDRLTEIHHKVTQLASFFYPQSSNPNLPSAPLLHASPPPALADLYYSIFGSESKDWHRVAGPLLEHRALSARTFLIALIWAFLRKNFLDTDTTGFHRAPLWSLLDERNLTHRWAKGYYQSGVNAAAAGQAGEYEETGPLPPQRADSAAWPLMRDFFRKVALTQLHEDRRFMKSFLRPTAWDKAFELHGILHLHDTTRRPSENSAATAAFYASAEKYSQQTTLQDSDDNLSNTLRPLAHHPDIPQFCKEICLAALVLRASVQICTEKFEWVWVESEMEMDAARMLPVDDGALRAVQGETSEEVAVGVMPGLRWIMPAYSVDDEDEVIGEEGNGEFGDADMSNRHTTRRSQQQRPQQWNFVPAKVVLMPL</sequence>
<evidence type="ECO:0000313" key="2">
    <source>
        <dbReference type="Proteomes" id="UP000504637"/>
    </source>
</evidence>
<reference evidence="3" key="2">
    <citation type="submission" date="2020-04" db="EMBL/GenBank/DDBJ databases">
        <authorList>
            <consortium name="NCBI Genome Project"/>
        </authorList>
    </citation>
    <scope>NUCLEOTIDE SEQUENCE</scope>
    <source>
        <strain evidence="3">CBS 342.82</strain>
    </source>
</reference>
<feature type="compositionally biased region" description="Basic and acidic residues" evidence="1">
    <location>
        <begin position="182"/>
        <end position="197"/>
    </location>
</feature>
<dbReference type="Proteomes" id="UP000504637">
    <property type="component" value="Unplaced"/>
</dbReference>
<keyword evidence="2" id="KW-1185">Reference proteome</keyword>
<evidence type="ECO:0000313" key="3">
    <source>
        <dbReference type="RefSeq" id="XP_033457464.1"/>
    </source>
</evidence>
<organism evidence="3">
    <name type="scientific">Dissoconium aciculare CBS 342.82</name>
    <dbReference type="NCBI Taxonomy" id="1314786"/>
    <lineage>
        <taxon>Eukaryota</taxon>
        <taxon>Fungi</taxon>
        <taxon>Dikarya</taxon>
        <taxon>Ascomycota</taxon>
        <taxon>Pezizomycotina</taxon>
        <taxon>Dothideomycetes</taxon>
        <taxon>Dothideomycetidae</taxon>
        <taxon>Mycosphaerellales</taxon>
        <taxon>Dissoconiaceae</taxon>
        <taxon>Dissoconium</taxon>
    </lineage>
</organism>
<feature type="compositionally biased region" description="Basic and acidic residues" evidence="1">
    <location>
        <begin position="166"/>
        <end position="175"/>
    </location>
</feature>
<feature type="compositionally biased region" description="Basic and acidic residues" evidence="1">
    <location>
        <begin position="112"/>
        <end position="137"/>
    </location>
</feature>
<accession>A0A6J3LXM7</accession>
<reference evidence="3" key="1">
    <citation type="submission" date="2020-01" db="EMBL/GenBank/DDBJ databases">
        <authorList>
            <consortium name="DOE Joint Genome Institute"/>
            <person name="Haridas S."/>
            <person name="Albert R."/>
            <person name="Binder M."/>
            <person name="Bloem J."/>
            <person name="Labutti K."/>
            <person name="Salamov A."/>
            <person name="Andreopoulos B."/>
            <person name="Baker S.E."/>
            <person name="Barry K."/>
            <person name="Bills G."/>
            <person name="Bluhm B.H."/>
            <person name="Cannon C."/>
            <person name="Castanera R."/>
            <person name="Culley D.E."/>
            <person name="Daum C."/>
            <person name="Ezra D."/>
            <person name="Gonzalez J.B."/>
            <person name="Henrissat B."/>
            <person name="Kuo A."/>
            <person name="Liang C."/>
            <person name="Lipzen A."/>
            <person name="Lutzoni F."/>
            <person name="Magnuson J."/>
            <person name="Mondo S."/>
            <person name="Nolan M."/>
            <person name="Ohm R."/>
            <person name="Pangilinan J."/>
            <person name="Park H.-J."/>
            <person name="Ramirez L."/>
            <person name="Alfaro M."/>
            <person name="Sun H."/>
            <person name="Tritt A."/>
            <person name="Yoshinaga Y."/>
            <person name="Zwiers L.-H."/>
            <person name="Turgeon B.G."/>
            <person name="Goodwin S.B."/>
            <person name="Spatafora J.W."/>
            <person name="Crous P.W."/>
            <person name="Grigoriev I.V."/>
        </authorList>
    </citation>
    <scope>NUCLEOTIDE SEQUENCE</scope>
    <source>
        <strain evidence="3">CBS 342.82</strain>
    </source>
</reference>
<dbReference type="GeneID" id="54363346"/>
<feature type="region of interest" description="Disordered" evidence="1">
    <location>
        <begin position="112"/>
        <end position="305"/>
    </location>
</feature>
<dbReference type="RefSeq" id="XP_033457464.1">
    <property type="nucleotide sequence ID" value="XM_033605546.1"/>
</dbReference>
<feature type="compositionally biased region" description="Acidic residues" evidence="1">
    <location>
        <begin position="228"/>
        <end position="243"/>
    </location>
</feature>
<gene>
    <name evidence="3" type="ORF">K489DRAFT_383236</name>
</gene>
<feature type="region of interest" description="Disordered" evidence="1">
    <location>
        <begin position="661"/>
        <end position="687"/>
    </location>
</feature>
<reference evidence="3" key="3">
    <citation type="submission" date="2025-08" db="UniProtKB">
        <authorList>
            <consortium name="RefSeq"/>
        </authorList>
    </citation>
    <scope>IDENTIFICATION</scope>
    <source>
        <strain evidence="3">CBS 342.82</strain>
    </source>
</reference>
<protein>
    <submittedName>
        <fullName evidence="3">Uncharacterized protein</fullName>
    </submittedName>
</protein>
<proteinExistence type="predicted"/>
<name>A0A6J3LXM7_9PEZI</name>